<accession>A0ABV3Z0M0</accession>
<dbReference type="EMBL" id="JBEHZE010000001">
    <property type="protein sequence ID" value="MEX6632325.1"/>
    <property type="molecule type" value="Genomic_DNA"/>
</dbReference>
<organism evidence="1 2">
    <name type="scientific">Hyphococcus lacteus</name>
    <dbReference type="NCBI Taxonomy" id="3143536"/>
    <lineage>
        <taxon>Bacteria</taxon>
        <taxon>Pseudomonadati</taxon>
        <taxon>Pseudomonadota</taxon>
        <taxon>Alphaproteobacteria</taxon>
        <taxon>Parvularculales</taxon>
        <taxon>Parvularculaceae</taxon>
        <taxon>Hyphococcus</taxon>
    </lineage>
</organism>
<dbReference type="RefSeq" id="WP_369312251.1">
    <property type="nucleotide sequence ID" value="NZ_JBEHZE010000001.1"/>
</dbReference>
<reference evidence="1 2" key="1">
    <citation type="submission" date="2024-05" db="EMBL/GenBank/DDBJ databases">
        <title>Three bacterial strains, DH-69, EH-24, and ECK-19 isolated from coastal sediments.</title>
        <authorList>
            <person name="Ye Y.-Q."/>
            <person name="Du Z.-J."/>
        </authorList>
    </citation>
    <scope>NUCLEOTIDE SEQUENCE [LARGE SCALE GENOMIC DNA]</scope>
    <source>
        <strain evidence="1 2">ECK-19</strain>
    </source>
</reference>
<dbReference type="Proteomes" id="UP001560685">
    <property type="component" value="Unassembled WGS sequence"/>
</dbReference>
<name>A0ABV3Z0M0_9PROT</name>
<evidence type="ECO:0008006" key="3">
    <source>
        <dbReference type="Google" id="ProtNLM"/>
    </source>
</evidence>
<keyword evidence="2" id="KW-1185">Reference proteome</keyword>
<sequence>METVVKSLINERRNVVSRLRDHENIVYDLRTTVSHIDATLYHLGYYPDGQEAPKKSMAAGLFYKGELPRIILTQLRKHPDGLGLRHLVELICDQKGWEKTDKRFNRELRLKISRSLDRQRLKGVVERTGNEAIGVWRVSAHP</sequence>
<protein>
    <recommendedName>
        <fullName evidence="3">DUF2285 domain-containing protein</fullName>
    </recommendedName>
</protein>
<gene>
    <name evidence="1" type="ORF">ABFZ84_02075</name>
</gene>
<evidence type="ECO:0000313" key="1">
    <source>
        <dbReference type="EMBL" id="MEX6632325.1"/>
    </source>
</evidence>
<evidence type="ECO:0000313" key="2">
    <source>
        <dbReference type="Proteomes" id="UP001560685"/>
    </source>
</evidence>
<proteinExistence type="predicted"/>
<comment type="caution">
    <text evidence="1">The sequence shown here is derived from an EMBL/GenBank/DDBJ whole genome shotgun (WGS) entry which is preliminary data.</text>
</comment>